<evidence type="ECO:0000313" key="3">
    <source>
        <dbReference type="Proteomes" id="UP001194468"/>
    </source>
</evidence>
<dbReference type="EMBL" id="WHUW01000086">
    <property type="protein sequence ID" value="KAF8426517.1"/>
    <property type="molecule type" value="Genomic_DNA"/>
</dbReference>
<feature type="compositionally biased region" description="Polar residues" evidence="1">
    <location>
        <begin position="65"/>
        <end position="74"/>
    </location>
</feature>
<feature type="region of interest" description="Disordered" evidence="1">
    <location>
        <begin position="1"/>
        <end position="84"/>
    </location>
</feature>
<reference evidence="2" key="2">
    <citation type="journal article" date="2020" name="Nat. Commun.">
        <title>Large-scale genome sequencing of mycorrhizal fungi provides insights into the early evolution of symbiotic traits.</title>
        <authorList>
            <person name="Miyauchi S."/>
            <person name="Kiss E."/>
            <person name="Kuo A."/>
            <person name="Drula E."/>
            <person name="Kohler A."/>
            <person name="Sanchez-Garcia M."/>
            <person name="Morin E."/>
            <person name="Andreopoulos B."/>
            <person name="Barry K.W."/>
            <person name="Bonito G."/>
            <person name="Buee M."/>
            <person name="Carver A."/>
            <person name="Chen C."/>
            <person name="Cichocki N."/>
            <person name="Clum A."/>
            <person name="Culley D."/>
            <person name="Crous P.W."/>
            <person name="Fauchery L."/>
            <person name="Girlanda M."/>
            <person name="Hayes R.D."/>
            <person name="Keri Z."/>
            <person name="LaButti K."/>
            <person name="Lipzen A."/>
            <person name="Lombard V."/>
            <person name="Magnuson J."/>
            <person name="Maillard F."/>
            <person name="Murat C."/>
            <person name="Nolan M."/>
            <person name="Ohm R.A."/>
            <person name="Pangilinan J."/>
            <person name="Pereira M.F."/>
            <person name="Perotto S."/>
            <person name="Peter M."/>
            <person name="Pfister S."/>
            <person name="Riley R."/>
            <person name="Sitrit Y."/>
            <person name="Stielow J.B."/>
            <person name="Szollosi G."/>
            <person name="Zifcakova L."/>
            <person name="Stursova M."/>
            <person name="Spatafora J.W."/>
            <person name="Tedersoo L."/>
            <person name="Vaario L.M."/>
            <person name="Yamada A."/>
            <person name="Yan M."/>
            <person name="Wang P."/>
            <person name="Xu J."/>
            <person name="Bruns T."/>
            <person name="Baldrian P."/>
            <person name="Vilgalys R."/>
            <person name="Dunand C."/>
            <person name="Henrissat B."/>
            <person name="Grigoriev I.V."/>
            <person name="Hibbett D."/>
            <person name="Nagy L.G."/>
            <person name="Martin F.M."/>
        </authorList>
    </citation>
    <scope>NUCLEOTIDE SEQUENCE</scope>
    <source>
        <strain evidence="2">BED1</strain>
    </source>
</reference>
<accession>A0AAD4BG45</accession>
<feature type="compositionally biased region" description="Low complexity" evidence="1">
    <location>
        <begin position="19"/>
        <end position="39"/>
    </location>
</feature>
<sequence length="352" mass="38357">MRGVGYDPKRPPRPLARTNPYPRSRGSRSPRSPNPSRYSVVARSQSPSSEAGTSDPPSPPHSERSSTSPASPQASMFDLESGDLGSRPASVAGLLPVSENLLKHSVPATTFSDMRLERWIRGSTFQMLQIKLREMKADASDVEPFYKAHALQLRTIREPALNRAWAEKAQAIAGAVLDAVQAEATAANQQLEKTKMVLDFISSRVESLGQQVDAAHKNKEMMDVLCDHQSAEAGQLAAFYLSLPTHSTSNLHGPGQAIPFSLTDDKKEDFKLETYVVRVWVLPAVAATAVGSIPNSSQLQVAATTVTGRDLKRQDATQFDFKAGRLSLEGTEATQEHMQSLKPRRAQSGGWQ</sequence>
<keyword evidence="3" id="KW-1185">Reference proteome</keyword>
<feature type="compositionally biased region" description="Polar residues" evidence="1">
    <location>
        <begin position="42"/>
        <end position="52"/>
    </location>
</feature>
<feature type="region of interest" description="Disordered" evidence="1">
    <location>
        <begin position="332"/>
        <end position="352"/>
    </location>
</feature>
<dbReference type="Proteomes" id="UP001194468">
    <property type="component" value="Unassembled WGS sequence"/>
</dbReference>
<dbReference type="AlphaFoldDB" id="A0AAD4BG45"/>
<reference evidence="2" key="1">
    <citation type="submission" date="2019-10" db="EMBL/GenBank/DDBJ databases">
        <authorList>
            <consortium name="DOE Joint Genome Institute"/>
            <person name="Kuo A."/>
            <person name="Miyauchi S."/>
            <person name="Kiss E."/>
            <person name="Drula E."/>
            <person name="Kohler A."/>
            <person name="Sanchez-Garcia M."/>
            <person name="Andreopoulos B."/>
            <person name="Barry K.W."/>
            <person name="Bonito G."/>
            <person name="Buee M."/>
            <person name="Carver A."/>
            <person name="Chen C."/>
            <person name="Cichocki N."/>
            <person name="Clum A."/>
            <person name="Culley D."/>
            <person name="Crous P.W."/>
            <person name="Fauchery L."/>
            <person name="Girlanda M."/>
            <person name="Hayes R."/>
            <person name="Keri Z."/>
            <person name="LaButti K."/>
            <person name="Lipzen A."/>
            <person name="Lombard V."/>
            <person name="Magnuson J."/>
            <person name="Maillard F."/>
            <person name="Morin E."/>
            <person name="Murat C."/>
            <person name="Nolan M."/>
            <person name="Ohm R."/>
            <person name="Pangilinan J."/>
            <person name="Pereira M."/>
            <person name="Perotto S."/>
            <person name="Peter M."/>
            <person name="Riley R."/>
            <person name="Sitrit Y."/>
            <person name="Stielow B."/>
            <person name="Szollosi G."/>
            <person name="Zifcakova L."/>
            <person name="Stursova M."/>
            <person name="Spatafora J.W."/>
            <person name="Tedersoo L."/>
            <person name="Vaario L.-M."/>
            <person name="Yamada A."/>
            <person name="Yan M."/>
            <person name="Wang P."/>
            <person name="Xu J."/>
            <person name="Bruns T."/>
            <person name="Baldrian P."/>
            <person name="Vilgalys R."/>
            <person name="Henrissat B."/>
            <person name="Grigoriev I.V."/>
            <person name="Hibbett D."/>
            <person name="Nagy L.G."/>
            <person name="Martin F.M."/>
        </authorList>
    </citation>
    <scope>NUCLEOTIDE SEQUENCE</scope>
    <source>
        <strain evidence="2">BED1</strain>
    </source>
</reference>
<protein>
    <submittedName>
        <fullName evidence="2">Uncharacterized protein</fullName>
    </submittedName>
</protein>
<evidence type="ECO:0000256" key="1">
    <source>
        <dbReference type="SAM" id="MobiDB-lite"/>
    </source>
</evidence>
<name>A0AAD4BG45_BOLED</name>
<comment type="caution">
    <text evidence="2">The sequence shown here is derived from an EMBL/GenBank/DDBJ whole genome shotgun (WGS) entry which is preliminary data.</text>
</comment>
<organism evidence="2 3">
    <name type="scientific">Boletus edulis BED1</name>
    <dbReference type="NCBI Taxonomy" id="1328754"/>
    <lineage>
        <taxon>Eukaryota</taxon>
        <taxon>Fungi</taxon>
        <taxon>Dikarya</taxon>
        <taxon>Basidiomycota</taxon>
        <taxon>Agaricomycotina</taxon>
        <taxon>Agaricomycetes</taxon>
        <taxon>Agaricomycetidae</taxon>
        <taxon>Boletales</taxon>
        <taxon>Boletineae</taxon>
        <taxon>Boletaceae</taxon>
        <taxon>Boletoideae</taxon>
        <taxon>Boletus</taxon>
    </lineage>
</organism>
<gene>
    <name evidence="2" type="ORF">L210DRAFT_3509106</name>
</gene>
<proteinExistence type="predicted"/>
<evidence type="ECO:0000313" key="2">
    <source>
        <dbReference type="EMBL" id="KAF8426517.1"/>
    </source>
</evidence>